<reference evidence="2 3" key="1">
    <citation type="submission" date="2017-11" db="EMBL/GenBank/DDBJ databases">
        <title>De novo assembly and phasing of dikaryotic genomes from two isolates of Puccinia coronata f. sp. avenae, the causal agent of oat crown rust.</title>
        <authorList>
            <person name="Miller M.E."/>
            <person name="Zhang Y."/>
            <person name="Omidvar V."/>
            <person name="Sperschneider J."/>
            <person name="Schwessinger B."/>
            <person name="Raley C."/>
            <person name="Palmer J.M."/>
            <person name="Garnica D."/>
            <person name="Upadhyaya N."/>
            <person name="Rathjen J."/>
            <person name="Taylor J.M."/>
            <person name="Park R.F."/>
            <person name="Dodds P.N."/>
            <person name="Hirsch C.D."/>
            <person name="Kianian S.F."/>
            <person name="Figueroa M."/>
        </authorList>
    </citation>
    <scope>NUCLEOTIDE SEQUENCE [LARGE SCALE GENOMIC DNA]</scope>
    <source>
        <strain evidence="2">12NC29</strain>
    </source>
</reference>
<comment type="caution">
    <text evidence="2">The sequence shown here is derived from an EMBL/GenBank/DDBJ whole genome shotgun (WGS) entry which is preliminary data.</text>
</comment>
<evidence type="ECO:0000313" key="2">
    <source>
        <dbReference type="EMBL" id="PLW36828.1"/>
    </source>
</evidence>
<feature type="region of interest" description="Disordered" evidence="1">
    <location>
        <begin position="79"/>
        <end position="103"/>
    </location>
</feature>
<evidence type="ECO:0000256" key="1">
    <source>
        <dbReference type="SAM" id="MobiDB-lite"/>
    </source>
</evidence>
<proteinExistence type="predicted"/>
<evidence type="ECO:0000313" key="3">
    <source>
        <dbReference type="Proteomes" id="UP000235388"/>
    </source>
</evidence>
<gene>
    <name evidence="2" type="ORF">PCANC_13950</name>
</gene>
<keyword evidence="3" id="KW-1185">Reference proteome</keyword>
<organism evidence="2 3">
    <name type="scientific">Puccinia coronata f. sp. avenae</name>
    <dbReference type="NCBI Taxonomy" id="200324"/>
    <lineage>
        <taxon>Eukaryota</taxon>
        <taxon>Fungi</taxon>
        <taxon>Dikarya</taxon>
        <taxon>Basidiomycota</taxon>
        <taxon>Pucciniomycotina</taxon>
        <taxon>Pucciniomycetes</taxon>
        <taxon>Pucciniales</taxon>
        <taxon>Pucciniaceae</taxon>
        <taxon>Puccinia</taxon>
    </lineage>
</organism>
<accession>A0A2N5UGH1</accession>
<dbReference type="EMBL" id="PGCJ01000233">
    <property type="protein sequence ID" value="PLW36828.1"/>
    <property type="molecule type" value="Genomic_DNA"/>
</dbReference>
<protein>
    <submittedName>
        <fullName evidence="2">Uncharacterized protein</fullName>
    </submittedName>
</protein>
<dbReference type="Proteomes" id="UP000235388">
    <property type="component" value="Unassembled WGS sequence"/>
</dbReference>
<feature type="region of interest" description="Disordered" evidence="1">
    <location>
        <begin position="44"/>
        <end position="63"/>
    </location>
</feature>
<name>A0A2N5UGH1_9BASI</name>
<dbReference type="AlphaFoldDB" id="A0A2N5UGH1"/>
<dbReference type="OrthoDB" id="10500059at2759"/>
<sequence>MLRPDNISEETFAKVALFESWFEDKTVDLKDAEHWFQVDVLGVGEPQTEEQTTHPDTPPNTASMNVELIDLVRKKGASEKRISQMLDSGDQPPPPSHSRWQMP</sequence>